<evidence type="ECO:0000313" key="2">
    <source>
        <dbReference type="EMBL" id="GFH12621.1"/>
    </source>
</evidence>
<dbReference type="Proteomes" id="UP000485058">
    <property type="component" value="Unassembled WGS sequence"/>
</dbReference>
<protein>
    <submittedName>
        <fullName evidence="2">Uncharacterized protein</fullName>
    </submittedName>
</protein>
<gene>
    <name evidence="2" type="ORF">HaLaN_08339</name>
</gene>
<sequence length="185" mass="18747">MEAEGRLALLAALQLYSHSSSLRQSTASACACPPPAQVDMRHNGEDPAAYIPAPILSALGTPATPPLTTYQIQPPSTDQQGGAGGSWSQGQPPPGLGRESSRPGALQPGASKAEHALMSMQAHAQGQAGLLGSGGEVAGGPVPGVVVSREAGPAGGLTKYEAVLAQSLNLLRKLRSSKQGMQILI</sequence>
<dbReference type="AlphaFoldDB" id="A0A699YSR8"/>
<dbReference type="EMBL" id="BLLF01000522">
    <property type="protein sequence ID" value="GFH12621.1"/>
    <property type="molecule type" value="Genomic_DNA"/>
</dbReference>
<feature type="region of interest" description="Disordered" evidence="1">
    <location>
        <begin position="62"/>
        <end position="112"/>
    </location>
</feature>
<organism evidence="2 3">
    <name type="scientific">Haematococcus lacustris</name>
    <name type="common">Green alga</name>
    <name type="synonym">Haematococcus pluvialis</name>
    <dbReference type="NCBI Taxonomy" id="44745"/>
    <lineage>
        <taxon>Eukaryota</taxon>
        <taxon>Viridiplantae</taxon>
        <taxon>Chlorophyta</taxon>
        <taxon>core chlorophytes</taxon>
        <taxon>Chlorophyceae</taxon>
        <taxon>CS clade</taxon>
        <taxon>Chlamydomonadales</taxon>
        <taxon>Haematococcaceae</taxon>
        <taxon>Haematococcus</taxon>
    </lineage>
</organism>
<reference evidence="2 3" key="1">
    <citation type="submission" date="2020-02" db="EMBL/GenBank/DDBJ databases">
        <title>Draft genome sequence of Haematococcus lacustris strain NIES-144.</title>
        <authorList>
            <person name="Morimoto D."/>
            <person name="Nakagawa S."/>
            <person name="Yoshida T."/>
            <person name="Sawayama S."/>
        </authorList>
    </citation>
    <scope>NUCLEOTIDE SEQUENCE [LARGE SCALE GENOMIC DNA]</scope>
    <source>
        <strain evidence="2 3">NIES-144</strain>
    </source>
</reference>
<evidence type="ECO:0000256" key="1">
    <source>
        <dbReference type="SAM" id="MobiDB-lite"/>
    </source>
</evidence>
<proteinExistence type="predicted"/>
<evidence type="ECO:0000313" key="3">
    <source>
        <dbReference type="Proteomes" id="UP000485058"/>
    </source>
</evidence>
<accession>A0A699YSR8</accession>
<keyword evidence="3" id="KW-1185">Reference proteome</keyword>
<comment type="caution">
    <text evidence="2">The sequence shown here is derived from an EMBL/GenBank/DDBJ whole genome shotgun (WGS) entry which is preliminary data.</text>
</comment>
<name>A0A699YSR8_HAELA</name>